<accession>A0A8J3GD60</accession>
<evidence type="ECO:0000256" key="1">
    <source>
        <dbReference type="ARBA" id="ARBA00007198"/>
    </source>
</evidence>
<gene>
    <name evidence="3" type="primary">arsC</name>
    <name evidence="3" type="ORF">GCM10007047_21290</name>
</gene>
<dbReference type="Proteomes" id="UP000642829">
    <property type="component" value="Unassembled WGS sequence"/>
</dbReference>
<reference evidence="3" key="2">
    <citation type="submission" date="2020-09" db="EMBL/GenBank/DDBJ databases">
        <authorList>
            <person name="Sun Q."/>
            <person name="Kim S."/>
        </authorList>
    </citation>
    <scope>NUCLEOTIDE SEQUENCE</scope>
    <source>
        <strain evidence="3">KCTC 12870</strain>
    </source>
</reference>
<dbReference type="PANTHER" id="PTHR30041:SF8">
    <property type="entry name" value="PROTEIN YFFB"/>
    <property type="match status" value="1"/>
</dbReference>
<dbReference type="Gene3D" id="3.40.30.10">
    <property type="entry name" value="Glutaredoxin"/>
    <property type="match status" value="1"/>
</dbReference>
<evidence type="ECO:0000313" key="4">
    <source>
        <dbReference type="Proteomes" id="UP000642829"/>
    </source>
</evidence>
<dbReference type="InterPro" id="IPR006660">
    <property type="entry name" value="Arsenate_reductase-like"/>
</dbReference>
<dbReference type="InterPro" id="IPR006504">
    <property type="entry name" value="Tscrpt_reg_Spx/MgsR"/>
</dbReference>
<dbReference type="RefSeq" id="WP_189514916.1">
    <property type="nucleotide sequence ID" value="NZ_BMXG01000012.1"/>
</dbReference>
<reference evidence="3" key="1">
    <citation type="journal article" date="2014" name="Int. J. Syst. Evol. Microbiol.">
        <title>Complete genome sequence of Corynebacterium casei LMG S-19264T (=DSM 44701T), isolated from a smear-ripened cheese.</title>
        <authorList>
            <consortium name="US DOE Joint Genome Institute (JGI-PGF)"/>
            <person name="Walter F."/>
            <person name="Albersmeier A."/>
            <person name="Kalinowski J."/>
            <person name="Ruckert C."/>
        </authorList>
    </citation>
    <scope>NUCLEOTIDE SEQUENCE</scope>
    <source>
        <strain evidence="3">KCTC 12870</strain>
    </source>
</reference>
<sequence length="118" mass="13214">MLKFYEYASCSTCRKARQWLDAQGVAYERLPIRETPPSPDELQTMLDAHGGEIKRLVNTSSADYRTTGLKDDLPGLSSKEVFNRLQETGNLVKRPFLIGDGVALVGFKEDDWAAAFKT</sequence>
<dbReference type="PROSITE" id="PS51353">
    <property type="entry name" value="ARSC"/>
    <property type="match status" value="1"/>
</dbReference>
<dbReference type="SUPFAM" id="SSF52833">
    <property type="entry name" value="Thioredoxin-like"/>
    <property type="match status" value="1"/>
</dbReference>
<organism evidence="3 4">
    <name type="scientific">Cerasicoccus arenae</name>
    <dbReference type="NCBI Taxonomy" id="424488"/>
    <lineage>
        <taxon>Bacteria</taxon>
        <taxon>Pseudomonadati</taxon>
        <taxon>Verrucomicrobiota</taxon>
        <taxon>Opitutia</taxon>
        <taxon>Puniceicoccales</taxon>
        <taxon>Cerasicoccaceae</taxon>
        <taxon>Cerasicoccus</taxon>
    </lineage>
</organism>
<evidence type="ECO:0000256" key="2">
    <source>
        <dbReference type="PROSITE-ProRule" id="PRU01282"/>
    </source>
</evidence>
<evidence type="ECO:0000313" key="3">
    <source>
        <dbReference type="EMBL" id="GHC04320.1"/>
    </source>
</evidence>
<comment type="similarity">
    <text evidence="1 2">Belongs to the ArsC family.</text>
</comment>
<dbReference type="AlphaFoldDB" id="A0A8J3GD60"/>
<comment type="caution">
    <text evidence="3">The sequence shown here is derived from an EMBL/GenBank/DDBJ whole genome shotgun (WGS) entry which is preliminary data.</text>
</comment>
<proteinExistence type="inferred from homology"/>
<dbReference type="NCBIfam" id="TIGR01617">
    <property type="entry name" value="arsC_related"/>
    <property type="match status" value="1"/>
</dbReference>
<name>A0A8J3GD60_9BACT</name>
<dbReference type="InterPro" id="IPR036249">
    <property type="entry name" value="Thioredoxin-like_sf"/>
</dbReference>
<dbReference type="Pfam" id="PF03960">
    <property type="entry name" value="ArsC"/>
    <property type="match status" value="1"/>
</dbReference>
<dbReference type="EMBL" id="BMXG01000012">
    <property type="protein sequence ID" value="GHC04320.1"/>
    <property type="molecule type" value="Genomic_DNA"/>
</dbReference>
<keyword evidence="4" id="KW-1185">Reference proteome</keyword>
<protein>
    <submittedName>
        <fullName evidence="3">ArsC family transcriptional regulator</fullName>
    </submittedName>
</protein>
<dbReference type="PANTHER" id="PTHR30041">
    <property type="entry name" value="ARSENATE REDUCTASE"/>
    <property type="match status" value="1"/>
</dbReference>